<dbReference type="EMBL" id="CM043023">
    <property type="protein sequence ID" value="KAI4454976.1"/>
    <property type="molecule type" value="Genomic_DNA"/>
</dbReference>
<evidence type="ECO:0000313" key="1">
    <source>
        <dbReference type="EMBL" id="KAI4454976.1"/>
    </source>
</evidence>
<dbReference type="Proteomes" id="UP001056778">
    <property type="component" value="Chromosome 9"/>
</dbReference>
<sequence length="640" mass="73325">MLLGDYTMTNITTVQSGGDKLTTIYPDIKYSPPPMMTFTETQKELMQKFNIAFYEAQSKSPPQVVDHENILETFDERYFTNIEKYEQNDSVDTNTFIDFLLPRSDNIAVIPTPGGSDHNFDYSDFCEKFEEQVNRCNDIDNNADSCNIDIFRNRKESCSAETDASIEGCTSQSNYAYSFYTDTSVFEEDIYSRNEQVDYFENSQDGDVANTDSSFYIDPPPLESKVLDNLELSDIELSESISNASLDLDNLGDLSYDYDSTYIEQKDDCVKLPPVNTISKGVDFTNMLRNIGSDCLYVLEKQETKICNAYGHLLSNKNINNNISAVQIVDDDIYSENNHAVMNQNEALMYDDPLLSSSSLILPKRERKPASSGGSSRDSDLNLECQDILTVTQLQCKWENCFQVYENQTALVKHIEKSHVELKRGEEFTCFWLNCPRKTKPFNARYKLLIHMRVHSGEKPNKCPFQGCNKAFSRLENLKIHQRSHTGERPYLCQFTNCTKSFSNSSDRAKHQRTHYDTKPYACQVMGCSKKYTDPSSLRKHVKNHTYEEQVQLKKKSDDYKPPTQNYSSTNVRNQPAKNRYNSTISLNKDKSLLNSIYTTLDHSYSNNFVGGNCMLSSNIKQDLKNKISEKISKEKLLLV</sequence>
<organism evidence="1 2">
    <name type="scientific">Holotrichia oblita</name>
    <name type="common">Chafer beetle</name>
    <dbReference type="NCBI Taxonomy" id="644536"/>
    <lineage>
        <taxon>Eukaryota</taxon>
        <taxon>Metazoa</taxon>
        <taxon>Ecdysozoa</taxon>
        <taxon>Arthropoda</taxon>
        <taxon>Hexapoda</taxon>
        <taxon>Insecta</taxon>
        <taxon>Pterygota</taxon>
        <taxon>Neoptera</taxon>
        <taxon>Endopterygota</taxon>
        <taxon>Coleoptera</taxon>
        <taxon>Polyphaga</taxon>
        <taxon>Scarabaeiformia</taxon>
        <taxon>Scarabaeidae</taxon>
        <taxon>Melolonthinae</taxon>
        <taxon>Holotrichia</taxon>
    </lineage>
</organism>
<reference evidence="1" key="1">
    <citation type="submission" date="2022-04" db="EMBL/GenBank/DDBJ databases">
        <title>Chromosome-scale genome assembly of Holotrichia oblita Faldermann.</title>
        <authorList>
            <person name="Rongchong L."/>
        </authorList>
    </citation>
    <scope>NUCLEOTIDE SEQUENCE</scope>
    <source>
        <strain evidence="1">81SQS9</strain>
    </source>
</reference>
<gene>
    <name evidence="1" type="ORF">MML48_9g00010182</name>
</gene>
<name>A0ACB9SIJ7_HOLOL</name>
<comment type="caution">
    <text evidence="1">The sequence shown here is derived from an EMBL/GenBank/DDBJ whole genome shotgun (WGS) entry which is preliminary data.</text>
</comment>
<accession>A0ACB9SIJ7</accession>
<keyword evidence="2" id="KW-1185">Reference proteome</keyword>
<evidence type="ECO:0000313" key="2">
    <source>
        <dbReference type="Proteomes" id="UP001056778"/>
    </source>
</evidence>
<proteinExistence type="predicted"/>
<protein>
    <submittedName>
        <fullName evidence="1">Transcriptional activator</fullName>
    </submittedName>
</protein>